<proteinExistence type="predicted"/>
<evidence type="ECO:0000259" key="2">
    <source>
        <dbReference type="Pfam" id="PF00816"/>
    </source>
</evidence>
<accession>Q3JS54</accession>
<dbReference type="EMBL" id="CP000124">
    <property type="protein sequence ID" value="ABA47639.1"/>
    <property type="molecule type" value="Genomic_DNA"/>
</dbReference>
<dbReference type="HOGENOM" id="CLU_117503_2_0_4"/>
<dbReference type="Pfam" id="PF00816">
    <property type="entry name" value="Histone_HNS"/>
    <property type="match status" value="1"/>
</dbReference>
<evidence type="ECO:0000313" key="4">
    <source>
        <dbReference type="Proteomes" id="UP000002700"/>
    </source>
</evidence>
<dbReference type="EnsemblBacteria" id="ABA47639">
    <property type="protein sequence ID" value="ABA47639"/>
    <property type="gene ID" value="BURPS1710b_2204"/>
</dbReference>
<feature type="compositionally biased region" description="Low complexity" evidence="1">
    <location>
        <begin position="141"/>
        <end position="151"/>
    </location>
</feature>
<gene>
    <name evidence="3" type="primary">bphA</name>
    <name evidence="3" type="ordered locus">BURPS1710b_2204</name>
</gene>
<reference evidence="3 4" key="1">
    <citation type="submission" date="2005-09" db="EMBL/GenBank/DDBJ databases">
        <authorList>
            <person name="Woods D.E."/>
            <person name="Nierman W.C."/>
        </authorList>
    </citation>
    <scope>NUCLEOTIDE SEQUENCE [LARGE SCALE GENOMIC DNA]</scope>
    <source>
        <strain evidence="3 4">1710b</strain>
    </source>
</reference>
<organism evidence="3 4">
    <name type="scientific">Burkholderia pseudomallei (strain 1710b)</name>
    <dbReference type="NCBI Taxonomy" id="320372"/>
    <lineage>
        <taxon>Bacteria</taxon>
        <taxon>Pseudomonadati</taxon>
        <taxon>Pseudomonadota</taxon>
        <taxon>Betaproteobacteria</taxon>
        <taxon>Burkholderiales</taxon>
        <taxon>Burkholderiaceae</taxon>
        <taxon>Burkholderia</taxon>
        <taxon>pseudomallei group</taxon>
    </lineage>
</organism>
<dbReference type="InterPro" id="IPR027444">
    <property type="entry name" value="H-NS_C_dom"/>
</dbReference>
<dbReference type="KEGG" id="bpm:BURPS1710b_2204"/>
<dbReference type="Proteomes" id="UP000002700">
    <property type="component" value="Chromosome I"/>
</dbReference>
<dbReference type="Gene3D" id="4.10.430.30">
    <property type="match status" value="1"/>
</dbReference>
<dbReference type="AlphaFoldDB" id="Q3JS54"/>
<name>Q3JS54_BURP1</name>
<evidence type="ECO:0000256" key="1">
    <source>
        <dbReference type="SAM" id="MobiDB-lite"/>
    </source>
</evidence>
<feature type="domain" description="DNA-binding protein H-NS-like C-terminal" evidence="2">
    <location>
        <begin position="94"/>
        <end position="124"/>
    </location>
</feature>
<dbReference type="SUPFAM" id="SSF81273">
    <property type="entry name" value="H-NS histone-like proteins"/>
    <property type="match status" value="1"/>
</dbReference>
<dbReference type="GO" id="GO:0003677">
    <property type="term" value="F:DNA binding"/>
    <property type="evidence" value="ECO:0007669"/>
    <property type="project" value="InterPro"/>
</dbReference>
<feature type="region of interest" description="Disordered" evidence="1">
    <location>
        <begin position="128"/>
        <end position="151"/>
    </location>
</feature>
<dbReference type="RefSeq" id="WP_004531327.1">
    <property type="nucleotide sequence ID" value="NC_007434.1"/>
</dbReference>
<evidence type="ECO:0000313" key="3">
    <source>
        <dbReference type="EMBL" id="ABA47639.1"/>
    </source>
</evidence>
<protein>
    <submittedName>
        <fullName evidence="3">BphA</fullName>
    </submittedName>
</protein>
<dbReference type="GeneID" id="93060340"/>
<sequence>MQGGIIRVICRGNYVFGSICIGKMSDDCGRGSKMIAFRDLLALQTKLEKEVENSRLEAEKRICERVREIMAEYGIDAEVRAGGGRRETRRRAVPRYWNPETGQTWSGRGGEPKWIVGKDRSQFLLPAFAKPNEVPTETGDDSTAGSGDDDS</sequence>